<protein>
    <submittedName>
        <fullName evidence="1">Uncharacterized protein</fullName>
    </submittedName>
</protein>
<accession>A0A4Y9Y685</accession>
<dbReference type="EMBL" id="SEOQ01000742">
    <property type="protein sequence ID" value="TFY57550.1"/>
    <property type="molecule type" value="Genomic_DNA"/>
</dbReference>
<proteinExistence type="predicted"/>
<sequence length="535" mass="60379">MASSRVTHRSRVSRGICHLPPEVLSMIFLEVQTTENALEVPELNEAPHRTPWQESMGAPAWTDVLFVCRLWHEVALGCSSLWTQMVNPSVEWAEECLSRSAAIPLVLNSTRQWMKKIKLSVIAPDAYMYTKLIDILTSEPAPLLEYLSLWQLAPDSHEVHGDFQLDPLFSGHTPSLRRLRIDMPSCYFALHSPMFLSLTYLMMKLGSRYGSENLLVALENWKQLQTLILWYSLPSHDTDSASPDYELLVPANRIELPNLQQLRLCDTSSRLQSFLSHTLIPTSALLHLNSVIAPIPGNPQEEQSNLASATTDMLSSIPLDITETIKAVYLCPSSVDSQLCMTALSEDELRAENGEVLVPDKGLDPDEDNRVMVDDAFYAKLLLQLQNDEAHDMSHPSCFEAIFKGLRFSGLRSMRLDGCHTYSTHTWIEVFKTINNLLDLEMCFKENDTANEVIKALGTEISTNGDDHLILPKLTKLLVQHPVNFPRSTREHLATMLAIRHRYSGLKLHKLNMVNKKEFDEAILAELSSHVDNAL</sequence>
<keyword evidence="2" id="KW-1185">Reference proteome</keyword>
<reference evidence="1 2" key="1">
    <citation type="submission" date="2019-02" db="EMBL/GenBank/DDBJ databases">
        <title>Genome sequencing of the rare red list fungi Dentipellis fragilis.</title>
        <authorList>
            <person name="Buettner E."/>
            <person name="Kellner H."/>
        </authorList>
    </citation>
    <scope>NUCLEOTIDE SEQUENCE [LARGE SCALE GENOMIC DNA]</scope>
    <source>
        <strain evidence="1 2">DSM 105465</strain>
    </source>
</reference>
<comment type="caution">
    <text evidence="1">The sequence shown here is derived from an EMBL/GenBank/DDBJ whole genome shotgun (WGS) entry which is preliminary data.</text>
</comment>
<evidence type="ECO:0000313" key="1">
    <source>
        <dbReference type="EMBL" id="TFY57550.1"/>
    </source>
</evidence>
<evidence type="ECO:0000313" key="2">
    <source>
        <dbReference type="Proteomes" id="UP000298327"/>
    </source>
</evidence>
<name>A0A4Y9Y685_9AGAM</name>
<organism evidence="1 2">
    <name type="scientific">Dentipellis fragilis</name>
    <dbReference type="NCBI Taxonomy" id="205917"/>
    <lineage>
        <taxon>Eukaryota</taxon>
        <taxon>Fungi</taxon>
        <taxon>Dikarya</taxon>
        <taxon>Basidiomycota</taxon>
        <taxon>Agaricomycotina</taxon>
        <taxon>Agaricomycetes</taxon>
        <taxon>Russulales</taxon>
        <taxon>Hericiaceae</taxon>
        <taxon>Dentipellis</taxon>
    </lineage>
</organism>
<dbReference type="Proteomes" id="UP000298327">
    <property type="component" value="Unassembled WGS sequence"/>
</dbReference>
<dbReference type="AlphaFoldDB" id="A0A4Y9Y685"/>
<dbReference type="OrthoDB" id="2777543at2759"/>
<gene>
    <name evidence="1" type="ORF">EVG20_g8500</name>
</gene>